<dbReference type="Pfam" id="PF20684">
    <property type="entry name" value="Fung_rhodopsin"/>
    <property type="match status" value="1"/>
</dbReference>
<comment type="caution">
    <text evidence="19">The sequence shown here is derived from an EMBL/GenBank/DDBJ whole genome shotgun (WGS) entry which is preliminary data.</text>
</comment>
<comment type="subcellular location">
    <subcellularLocation>
        <location evidence="2">Membrane</location>
        <topology evidence="2">Lipid-anchor</topology>
        <topology evidence="2">GPI-anchor</topology>
    </subcellularLocation>
    <subcellularLocation>
        <location evidence="1">Membrane</location>
        <topology evidence="1">Multi-pass membrane protein</topology>
    </subcellularLocation>
    <subcellularLocation>
        <location evidence="3">Secreted</location>
    </subcellularLocation>
</comment>
<dbReference type="InterPro" id="IPR049326">
    <property type="entry name" value="Rhodopsin_dom_fungi"/>
</dbReference>
<feature type="transmembrane region" description="Helical" evidence="15">
    <location>
        <begin position="217"/>
        <end position="244"/>
    </location>
</feature>
<reference evidence="19" key="1">
    <citation type="journal article" date="2020" name="Stud. Mycol.">
        <title>101 Dothideomycetes genomes: a test case for predicting lifestyles and emergence of pathogens.</title>
        <authorList>
            <person name="Haridas S."/>
            <person name="Albert R."/>
            <person name="Binder M."/>
            <person name="Bloem J."/>
            <person name="Labutti K."/>
            <person name="Salamov A."/>
            <person name="Andreopoulos B."/>
            <person name="Baker S."/>
            <person name="Barry K."/>
            <person name="Bills G."/>
            <person name="Bluhm B."/>
            <person name="Cannon C."/>
            <person name="Castanera R."/>
            <person name="Culley D."/>
            <person name="Daum C."/>
            <person name="Ezra D."/>
            <person name="Gonzalez J."/>
            <person name="Henrissat B."/>
            <person name="Kuo A."/>
            <person name="Liang C."/>
            <person name="Lipzen A."/>
            <person name="Lutzoni F."/>
            <person name="Magnuson J."/>
            <person name="Mondo S."/>
            <person name="Nolan M."/>
            <person name="Ohm R."/>
            <person name="Pangilinan J."/>
            <person name="Park H.-J."/>
            <person name="Ramirez L."/>
            <person name="Alfaro M."/>
            <person name="Sun H."/>
            <person name="Tritt A."/>
            <person name="Yoshinaga Y."/>
            <person name="Zwiers L.-H."/>
            <person name="Turgeon B."/>
            <person name="Goodwin S."/>
            <person name="Spatafora J."/>
            <person name="Crous P."/>
            <person name="Grigoriev I."/>
        </authorList>
    </citation>
    <scope>NUCLEOTIDE SEQUENCE</scope>
    <source>
        <strain evidence="19">CBS 125425</strain>
    </source>
</reference>
<name>A0A9P4V0S2_9PLEO</name>
<keyword evidence="11" id="KW-1015">Disulfide bond</keyword>
<feature type="transmembrane region" description="Helical" evidence="15">
    <location>
        <begin position="297"/>
        <end position="317"/>
    </location>
</feature>
<evidence type="ECO:0000256" key="8">
    <source>
        <dbReference type="ARBA" id="ARBA00022729"/>
    </source>
</evidence>
<proteinExistence type="inferred from homology"/>
<keyword evidence="5" id="KW-0964">Secreted</keyword>
<feature type="region of interest" description="Disordered" evidence="14">
    <location>
        <begin position="498"/>
        <end position="538"/>
    </location>
</feature>
<organism evidence="19 20">
    <name type="scientific">Polyplosphaeria fusca</name>
    <dbReference type="NCBI Taxonomy" id="682080"/>
    <lineage>
        <taxon>Eukaryota</taxon>
        <taxon>Fungi</taxon>
        <taxon>Dikarya</taxon>
        <taxon>Ascomycota</taxon>
        <taxon>Pezizomycotina</taxon>
        <taxon>Dothideomycetes</taxon>
        <taxon>Pleosporomycetidae</taxon>
        <taxon>Pleosporales</taxon>
        <taxon>Tetraplosphaeriaceae</taxon>
        <taxon>Polyplosphaeria</taxon>
    </lineage>
</organism>
<evidence type="ECO:0000256" key="13">
    <source>
        <dbReference type="ARBA" id="ARBA00038359"/>
    </source>
</evidence>
<keyword evidence="9 15" id="KW-1133">Transmembrane helix</keyword>
<sequence length="538" mass="60021">MKAFKALVLLSQTLLPCVQAQNSSQILAKAMEVLPKCALECMIGAISQSSCEMTDFFCITRNTELSKAMETCIKANCTIRESLIAKNFTESTFGGPVRDHTHLVSYISLIAGSVAVLAVILRIFARLPCCGGTWGLDDWAILVAMLPVLPLTGLSVPLANDGLGKDMWTVPFDKITHILHIYYFDESFYLSAIALTKISILLFYLRIFPNRDFRRAVYLTITLCALYILAFIPVTIFQCLPIHLAWERWDGEHHGKCINVNAEGWTSAAFNIIFDLVVICLPLRELSKLAMSRRRKVGIMLMFVGGGFVTVVSMLRLKWLVQFANTENVTWDYTPVGYWSTLEVHVGIIIACLPALRSLQHRLLPDTKHATAYYGGPSSAYGYSKGGSPFPSMGGFKSKPSQITTEASQASMVRSRDRTKQDKEFIQLEDYEIRLEGRHVENGEHIPRGENRTQIRRGSATNDDAALLNNQVLTALPERRGISPSRSDGLRVQVKREYSVDVESAPKTLNSLSSSPPRESEEDRVLPIQSNANFSVKR</sequence>
<evidence type="ECO:0000259" key="18">
    <source>
        <dbReference type="Pfam" id="PF20684"/>
    </source>
</evidence>
<evidence type="ECO:0000256" key="6">
    <source>
        <dbReference type="ARBA" id="ARBA00022622"/>
    </source>
</evidence>
<keyword evidence="10 15" id="KW-0472">Membrane</keyword>
<evidence type="ECO:0000256" key="9">
    <source>
        <dbReference type="ARBA" id="ARBA00022989"/>
    </source>
</evidence>
<evidence type="ECO:0000256" key="5">
    <source>
        <dbReference type="ARBA" id="ARBA00022525"/>
    </source>
</evidence>
<protein>
    <recommendedName>
        <fullName evidence="21">Extracellular membrane protein CFEM domain-containing protein</fullName>
    </recommendedName>
</protein>
<feature type="transmembrane region" description="Helical" evidence="15">
    <location>
        <begin position="188"/>
        <end position="205"/>
    </location>
</feature>
<evidence type="ECO:0000256" key="15">
    <source>
        <dbReference type="SAM" id="Phobius"/>
    </source>
</evidence>
<keyword evidence="8 16" id="KW-0732">Signal</keyword>
<evidence type="ECO:0000256" key="10">
    <source>
        <dbReference type="ARBA" id="ARBA00023136"/>
    </source>
</evidence>
<evidence type="ECO:0000256" key="7">
    <source>
        <dbReference type="ARBA" id="ARBA00022692"/>
    </source>
</evidence>
<dbReference type="PANTHER" id="PTHR33048:SF160">
    <property type="entry name" value="SAT4 FAMILY MEMBRANE PROTEIN"/>
    <property type="match status" value="1"/>
</dbReference>
<feature type="signal peptide" evidence="16">
    <location>
        <begin position="1"/>
        <end position="20"/>
    </location>
</feature>
<dbReference type="OrthoDB" id="5378633at2759"/>
<evidence type="ECO:0000256" key="11">
    <source>
        <dbReference type="ARBA" id="ARBA00023157"/>
    </source>
</evidence>
<dbReference type="GO" id="GO:0005576">
    <property type="term" value="C:extracellular region"/>
    <property type="evidence" value="ECO:0007669"/>
    <property type="project" value="UniProtKB-SubCell"/>
</dbReference>
<dbReference type="InterPro" id="IPR008427">
    <property type="entry name" value="Extracellular_membr_CFEM_dom"/>
</dbReference>
<feature type="transmembrane region" description="Helical" evidence="15">
    <location>
        <begin position="264"/>
        <end position="285"/>
    </location>
</feature>
<evidence type="ECO:0000259" key="17">
    <source>
        <dbReference type="Pfam" id="PF05730"/>
    </source>
</evidence>
<accession>A0A9P4V0S2</accession>
<dbReference type="GO" id="GO:0098552">
    <property type="term" value="C:side of membrane"/>
    <property type="evidence" value="ECO:0007669"/>
    <property type="project" value="UniProtKB-KW"/>
</dbReference>
<keyword evidence="6" id="KW-0336">GPI-anchor</keyword>
<keyword evidence="7 15" id="KW-0812">Transmembrane</keyword>
<keyword evidence="20" id="KW-1185">Reference proteome</keyword>
<evidence type="ECO:0000256" key="4">
    <source>
        <dbReference type="ARBA" id="ARBA00010031"/>
    </source>
</evidence>
<dbReference type="AlphaFoldDB" id="A0A9P4V0S2"/>
<feature type="domain" description="Rhodopsin" evidence="18">
    <location>
        <begin position="121"/>
        <end position="360"/>
    </location>
</feature>
<dbReference type="EMBL" id="ML996176">
    <property type="protein sequence ID" value="KAF2732466.1"/>
    <property type="molecule type" value="Genomic_DNA"/>
</dbReference>
<evidence type="ECO:0000256" key="3">
    <source>
        <dbReference type="ARBA" id="ARBA00004613"/>
    </source>
</evidence>
<feature type="domain" description="CFEM" evidence="17">
    <location>
        <begin position="32"/>
        <end position="91"/>
    </location>
</feature>
<feature type="chain" id="PRO_5040383808" description="Extracellular membrane protein CFEM domain-containing protein" evidence="16">
    <location>
        <begin position="21"/>
        <end position="538"/>
    </location>
</feature>
<feature type="transmembrane region" description="Helical" evidence="15">
    <location>
        <begin position="136"/>
        <end position="159"/>
    </location>
</feature>
<evidence type="ECO:0000313" key="19">
    <source>
        <dbReference type="EMBL" id="KAF2732466.1"/>
    </source>
</evidence>
<evidence type="ECO:0000313" key="20">
    <source>
        <dbReference type="Proteomes" id="UP000799444"/>
    </source>
</evidence>
<evidence type="ECO:0000256" key="2">
    <source>
        <dbReference type="ARBA" id="ARBA00004589"/>
    </source>
</evidence>
<dbReference type="Pfam" id="PF05730">
    <property type="entry name" value="CFEM"/>
    <property type="match status" value="1"/>
</dbReference>
<evidence type="ECO:0008006" key="21">
    <source>
        <dbReference type="Google" id="ProtNLM"/>
    </source>
</evidence>
<feature type="transmembrane region" description="Helical" evidence="15">
    <location>
        <begin position="103"/>
        <end position="124"/>
    </location>
</feature>
<keyword evidence="12" id="KW-0449">Lipoprotein</keyword>
<dbReference type="PANTHER" id="PTHR33048">
    <property type="entry name" value="PTH11-LIKE INTEGRAL MEMBRANE PROTEIN (AFU_ORTHOLOGUE AFUA_5G11245)"/>
    <property type="match status" value="1"/>
</dbReference>
<dbReference type="InterPro" id="IPR052337">
    <property type="entry name" value="SAT4-like"/>
</dbReference>
<evidence type="ECO:0000256" key="12">
    <source>
        <dbReference type="ARBA" id="ARBA00023288"/>
    </source>
</evidence>
<dbReference type="Proteomes" id="UP000799444">
    <property type="component" value="Unassembled WGS sequence"/>
</dbReference>
<comment type="similarity">
    <text evidence="4">Belongs to the RBT5 family.</text>
</comment>
<evidence type="ECO:0000256" key="16">
    <source>
        <dbReference type="SAM" id="SignalP"/>
    </source>
</evidence>
<feature type="compositionally biased region" description="Polar residues" evidence="14">
    <location>
        <begin position="528"/>
        <end position="538"/>
    </location>
</feature>
<keyword evidence="6" id="KW-0325">Glycoprotein</keyword>
<evidence type="ECO:0000256" key="1">
    <source>
        <dbReference type="ARBA" id="ARBA00004141"/>
    </source>
</evidence>
<gene>
    <name evidence="19" type="ORF">EJ04DRAFT_565929</name>
</gene>
<evidence type="ECO:0000256" key="14">
    <source>
        <dbReference type="SAM" id="MobiDB-lite"/>
    </source>
</evidence>
<comment type="similarity">
    <text evidence="13">Belongs to the SAT4 family.</text>
</comment>